<evidence type="ECO:0000256" key="9">
    <source>
        <dbReference type="HAMAP-Rule" id="MF_00328"/>
    </source>
</evidence>
<keyword evidence="12" id="KW-1185">Reference proteome</keyword>
<keyword evidence="4 9" id="KW-0808">Transferase</keyword>
<sequence>MAKGTLYIVSAPSGAGKSSLIDAILKRFNADDSLRLSVSHTTRAPRGEEVDHVSYHFVTKEEFEALIERNAFYEYAKVFDNYYGTSREIVEQWLEEGKDVFLDIDWQGARQIREQTPGAKGIFIIPPSLEELESRLRKRGTDAEEVIVKRMNKAISEISHYNEYDYVIINDDFEQSVLNLRSIILANRSSTKNLEQEVKAKFQL</sequence>
<dbReference type="Gene3D" id="3.40.50.300">
    <property type="entry name" value="P-loop containing nucleotide triphosphate hydrolases"/>
    <property type="match status" value="1"/>
</dbReference>
<dbReference type="InterPro" id="IPR017665">
    <property type="entry name" value="Guanylate_kinase"/>
</dbReference>
<evidence type="ECO:0000259" key="10">
    <source>
        <dbReference type="PROSITE" id="PS50052"/>
    </source>
</evidence>
<comment type="subcellular location">
    <subcellularLocation>
        <location evidence="9">Cytoplasm</location>
    </subcellularLocation>
</comment>
<dbReference type="PANTHER" id="PTHR23117">
    <property type="entry name" value="GUANYLATE KINASE-RELATED"/>
    <property type="match status" value="1"/>
</dbReference>
<evidence type="ECO:0000256" key="4">
    <source>
        <dbReference type="ARBA" id="ARBA00022679"/>
    </source>
</evidence>
<dbReference type="InterPro" id="IPR027417">
    <property type="entry name" value="P-loop_NTPase"/>
</dbReference>
<keyword evidence="5 9" id="KW-0547">Nucleotide-binding</keyword>
<comment type="caution">
    <text evidence="11">The sequence shown here is derived from an EMBL/GenBank/DDBJ whole genome shotgun (WGS) entry which is preliminary data.</text>
</comment>
<dbReference type="SUPFAM" id="SSF52540">
    <property type="entry name" value="P-loop containing nucleoside triphosphate hydrolases"/>
    <property type="match status" value="1"/>
</dbReference>
<evidence type="ECO:0000313" key="11">
    <source>
        <dbReference type="EMBL" id="MBW7569941.1"/>
    </source>
</evidence>
<dbReference type="EC" id="2.7.4.8" evidence="2 9"/>
<name>A0ABS7DHB6_9GAMM</name>
<dbReference type="GO" id="GO:0004385">
    <property type="term" value="F:GMP kinase activity"/>
    <property type="evidence" value="ECO:0007669"/>
    <property type="project" value="UniProtKB-EC"/>
</dbReference>
<feature type="domain" description="Guanylate kinase-like" evidence="10">
    <location>
        <begin position="4"/>
        <end position="185"/>
    </location>
</feature>
<protein>
    <recommendedName>
        <fullName evidence="3 9">Guanylate kinase</fullName>
        <ecNumber evidence="2 9">2.7.4.8</ecNumber>
    </recommendedName>
    <alternativeName>
        <fullName evidence="8 9">GMP kinase</fullName>
    </alternativeName>
</protein>
<dbReference type="InterPro" id="IPR008145">
    <property type="entry name" value="GK/Ca_channel_bsu"/>
</dbReference>
<evidence type="ECO:0000256" key="6">
    <source>
        <dbReference type="ARBA" id="ARBA00022777"/>
    </source>
</evidence>
<comment type="catalytic activity">
    <reaction evidence="9">
        <text>GMP + ATP = GDP + ADP</text>
        <dbReference type="Rhea" id="RHEA:20780"/>
        <dbReference type="ChEBI" id="CHEBI:30616"/>
        <dbReference type="ChEBI" id="CHEBI:58115"/>
        <dbReference type="ChEBI" id="CHEBI:58189"/>
        <dbReference type="ChEBI" id="CHEBI:456216"/>
        <dbReference type="EC" id="2.7.4.8"/>
    </reaction>
</comment>
<keyword evidence="7 9" id="KW-0067">ATP-binding</keyword>
<dbReference type="NCBIfam" id="TIGR03263">
    <property type="entry name" value="guanyl_kin"/>
    <property type="match status" value="1"/>
</dbReference>
<keyword evidence="6 9" id="KW-0418">Kinase</keyword>
<dbReference type="PROSITE" id="PS50052">
    <property type="entry name" value="GUANYLATE_KINASE_2"/>
    <property type="match status" value="1"/>
</dbReference>
<dbReference type="Pfam" id="PF00625">
    <property type="entry name" value="Guanylate_kin"/>
    <property type="match status" value="1"/>
</dbReference>
<evidence type="ECO:0000256" key="8">
    <source>
        <dbReference type="ARBA" id="ARBA00030128"/>
    </source>
</evidence>
<dbReference type="Gene3D" id="3.30.63.10">
    <property type="entry name" value="Guanylate Kinase phosphate binding domain"/>
    <property type="match status" value="1"/>
</dbReference>
<evidence type="ECO:0000256" key="5">
    <source>
        <dbReference type="ARBA" id="ARBA00022741"/>
    </source>
</evidence>
<dbReference type="PANTHER" id="PTHR23117:SF13">
    <property type="entry name" value="GUANYLATE KINASE"/>
    <property type="match status" value="1"/>
</dbReference>
<evidence type="ECO:0000313" key="12">
    <source>
        <dbReference type="Proteomes" id="UP000731465"/>
    </source>
</evidence>
<dbReference type="Proteomes" id="UP000731465">
    <property type="component" value="Unassembled WGS sequence"/>
</dbReference>
<evidence type="ECO:0000256" key="1">
    <source>
        <dbReference type="ARBA" id="ARBA00005790"/>
    </source>
</evidence>
<dbReference type="HAMAP" id="MF_00328">
    <property type="entry name" value="Guanylate_kinase"/>
    <property type="match status" value="1"/>
</dbReference>
<evidence type="ECO:0000256" key="7">
    <source>
        <dbReference type="ARBA" id="ARBA00022840"/>
    </source>
</evidence>
<keyword evidence="9" id="KW-0963">Cytoplasm</keyword>
<dbReference type="InterPro" id="IPR008144">
    <property type="entry name" value="Guanylate_kin-like_dom"/>
</dbReference>
<dbReference type="EMBL" id="JAGFNY010000007">
    <property type="protein sequence ID" value="MBW7569941.1"/>
    <property type="molecule type" value="Genomic_DNA"/>
</dbReference>
<dbReference type="SMART" id="SM00072">
    <property type="entry name" value="GuKc"/>
    <property type="match status" value="1"/>
</dbReference>
<comment type="function">
    <text evidence="9">Essential for recycling GMP and indirectly, cGMP.</text>
</comment>
<comment type="similarity">
    <text evidence="1 9">Belongs to the guanylate kinase family.</text>
</comment>
<accession>A0ABS7DHB6</accession>
<evidence type="ECO:0000256" key="3">
    <source>
        <dbReference type="ARBA" id="ARBA00016296"/>
    </source>
</evidence>
<feature type="binding site" evidence="9">
    <location>
        <begin position="11"/>
        <end position="18"/>
    </location>
    <ligand>
        <name>ATP</name>
        <dbReference type="ChEBI" id="CHEBI:30616"/>
    </ligand>
</feature>
<gene>
    <name evidence="9 11" type="primary">gmk</name>
    <name evidence="11" type="ORF">J5V48_03430</name>
</gene>
<reference evidence="11 12" key="1">
    <citation type="submission" date="2021-03" db="EMBL/GenBank/DDBJ databases">
        <title>Succinivibrio sp. nov. isolated from feces of cow.</title>
        <authorList>
            <person name="Choi J.-Y."/>
        </authorList>
    </citation>
    <scope>NUCLEOTIDE SEQUENCE [LARGE SCALE GENOMIC DNA]</scope>
    <source>
        <strain evidence="11 12">AGMB01872</strain>
    </source>
</reference>
<proteinExistence type="inferred from homology"/>
<organism evidence="11 12">
    <name type="scientific">Succinivibrio faecicola</name>
    <dbReference type="NCBI Taxonomy" id="2820300"/>
    <lineage>
        <taxon>Bacteria</taxon>
        <taxon>Pseudomonadati</taxon>
        <taxon>Pseudomonadota</taxon>
        <taxon>Gammaproteobacteria</taxon>
        <taxon>Aeromonadales</taxon>
        <taxon>Succinivibrionaceae</taxon>
        <taxon>Succinivibrio</taxon>
    </lineage>
</organism>
<evidence type="ECO:0000256" key="2">
    <source>
        <dbReference type="ARBA" id="ARBA00012961"/>
    </source>
</evidence>
<dbReference type="CDD" id="cd00071">
    <property type="entry name" value="GMPK"/>
    <property type="match status" value="1"/>
</dbReference>